<feature type="transmembrane region" description="Helical" evidence="1">
    <location>
        <begin position="41"/>
        <end position="63"/>
    </location>
</feature>
<feature type="transmembrane region" description="Helical" evidence="1">
    <location>
        <begin position="261"/>
        <end position="284"/>
    </location>
</feature>
<dbReference type="Proteomes" id="UP000230292">
    <property type="component" value="Unassembled WGS sequence"/>
</dbReference>
<proteinExistence type="predicted"/>
<gene>
    <name evidence="2" type="ORF">COW24_06065</name>
</gene>
<name>A0A2M7H230_9BACT</name>
<reference evidence="2 3" key="1">
    <citation type="submission" date="2017-09" db="EMBL/GenBank/DDBJ databases">
        <title>Depth-based differentiation of microbial function through sediment-hosted aquifers and enrichment of novel symbionts in the deep terrestrial subsurface.</title>
        <authorList>
            <person name="Probst A.J."/>
            <person name="Ladd B."/>
            <person name="Jarett J.K."/>
            <person name="Geller-Mcgrath D.E."/>
            <person name="Sieber C.M."/>
            <person name="Emerson J.B."/>
            <person name="Anantharaman K."/>
            <person name="Thomas B.C."/>
            <person name="Malmstrom R."/>
            <person name="Stieglmeier M."/>
            <person name="Klingl A."/>
            <person name="Woyke T."/>
            <person name="Ryan C.M."/>
            <person name="Banfield J.F."/>
        </authorList>
    </citation>
    <scope>NUCLEOTIDE SEQUENCE [LARGE SCALE GENOMIC DNA]</scope>
    <source>
        <strain evidence="2">CG15_BIG_FIL_POST_REV_8_21_14_020_45_12</strain>
    </source>
</reference>
<comment type="caution">
    <text evidence="2">The sequence shown here is derived from an EMBL/GenBank/DDBJ whole genome shotgun (WGS) entry which is preliminary data.</text>
</comment>
<protein>
    <submittedName>
        <fullName evidence="2">Uncharacterized protein</fullName>
    </submittedName>
</protein>
<feature type="transmembrane region" description="Helical" evidence="1">
    <location>
        <begin position="236"/>
        <end position="255"/>
    </location>
</feature>
<sequence>MAKNWEEQLGKWTKTWVSTEESISAVAKKSKRAIKQASLKAAYWSGVLVVGFVLAGSIMYAAGLPLTPQATQASSLMTSLATIVGMILYFGAMAVPGVLLAIVGWILELVIGYPWSGFWTFFNAEGFVNVPVVITGWKTVRNVCNVFFSIILVIISLATVLKIEAYSWKQTLPKFVIFAVLINFSKSIAGIFTDVATVAMATFGGSFAGTFASGLITGFGIFSVGNLNPADDIGNGVLATLAAFTAAGIMIWTALAILTVFVVILLIRIVALWILIVLSPIAYITRILPITTRYSSEWWQRFGQWCIMGPLITFFLWLSLSIAFGVGGTVGSGSGTSTLQTVITTNSSGLATSLKAAGVPNTPSSSGFQALEPSTIANFLIMTVLMIFSLSQVKKLAGEAASIIDKASDLTKKGRGAILNMGRRGAVSMGAFTRNRASKKGTTGRVSNGIAGTLDFAARTVLNPELFSGIGKQIVASTEGKNKETQDALDNRANSTMESAAIVKPDGSGVNLGQAAKYLYGAMMVAGGQNGKHIFDNVLSARGVKHAWNSASDIRSGEYEKLAANDQELATATEEYEAEKTRTPAGYSNRAEAQKALDDFIASTKAGANDQAVEITDPAIKGAIQVKIDGLDTALANTSLPAADRASLEAQKAALQGALAGPTTWGALREGGMASEISAALVQARLDDPSDTEAARLRASGIEFGDDGRPKQTFSDMLGAKQARVFDLKNASNRMAQELSARTAGGNTEAVLNRNRQLAEAEKDLGNIKDSQDLRQFMYRARNEGNQAMVEAVLKRITTNGDENELFGKWAIQDMQGDNRFDDLWKKDADGRILGFDDQDPAKKARLAQLGCVDDWGNTLQPGSDARGQELFRRQFMVGQMGWDQQDSMRAMAYNGMLGESIGHFGIARAYEYRGDRVQYVHPDIRSLIVQGEKSKMKFSGLAQYNRLAFLAEDGVGNFSKMLGETAGLLNNFSQELTTPHYFKQLTANTRSRMSEPQVIRQMVTNNVNPSVIASFMHYGQTAQNHDYSDILASNKHLSKELDAARKVFGKSKESGGGTP</sequence>
<evidence type="ECO:0000313" key="2">
    <source>
        <dbReference type="EMBL" id="PIW36290.1"/>
    </source>
</evidence>
<evidence type="ECO:0000256" key="1">
    <source>
        <dbReference type="SAM" id="Phobius"/>
    </source>
</evidence>
<evidence type="ECO:0000313" key="3">
    <source>
        <dbReference type="Proteomes" id="UP000230292"/>
    </source>
</evidence>
<feature type="transmembrane region" description="Helical" evidence="1">
    <location>
        <begin position="175"/>
        <end position="192"/>
    </location>
</feature>
<feature type="transmembrane region" description="Helical" evidence="1">
    <location>
        <begin position="305"/>
        <end position="326"/>
    </location>
</feature>
<dbReference type="AlphaFoldDB" id="A0A2M7H230"/>
<keyword evidence="1" id="KW-0812">Transmembrane</keyword>
<accession>A0A2M7H230</accession>
<keyword evidence="1" id="KW-1133">Transmembrane helix</keyword>
<organism evidence="2 3">
    <name type="scientific">Candidatus Kerfeldbacteria bacterium CG15_BIG_FIL_POST_REV_8_21_14_020_45_12</name>
    <dbReference type="NCBI Taxonomy" id="2014247"/>
    <lineage>
        <taxon>Bacteria</taxon>
        <taxon>Candidatus Kerfeldiibacteriota</taxon>
    </lineage>
</organism>
<feature type="transmembrane region" description="Helical" evidence="1">
    <location>
        <begin position="146"/>
        <end position="163"/>
    </location>
</feature>
<dbReference type="EMBL" id="PFGC01000063">
    <property type="protein sequence ID" value="PIW36290.1"/>
    <property type="molecule type" value="Genomic_DNA"/>
</dbReference>
<keyword evidence="1" id="KW-0472">Membrane</keyword>
<feature type="transmembrane region" description="Helical" evidence="1">
    <location>
        <begin position="198"/>
        <end position="224"/>
    </location>
</feature>